<dbReference type="AlphaFoldDB" id="A0A418B7U2"/>
<dbReference type="PANTHER" id="PTHR13743:SF163">
    <property type="entry name" value="BEACH DOMAIN-CONTAINING PROTEIN"/>
    <property type="match status" value="1"/>
</dbReference>
<dbReference type="Gene3D" id="1.10.1540.10">
    <property type="entry name" value="BEACH domain"/>
    <property type="match status" value="1"/>
</dbReference>
<dbReference type="Pfam" id="PF02138">
    <property type="entry name" value="Beach"/>
    <property type="match status" value="1"/>
</dbReference>
<dbReference type="SMART" id="SM01026">
    <property type="entry name" value="Beach"/>
    <property type="match status" value="1"/>
</dbReference>
<organism evidence="2 3">
    <name type="scientific">Aphanomyces invadans</name>
    <dbReference type="NCBI Taxonomy" id="157072"/>
    <lineage>
        <taxon>Eukaryota</taxon>
        <taxon>Sar</taxon>
        <taxon>Stramenopiles</taxon>
        <taxon>Oomycota</taxon>
        <taxon>Saprolegniomycetes</taxon>
        <taxon>Saprolegniales</taxon>
        <taxon>Verrucalvaceae</taxon>
        <taxon>Aphanomyces</taxon>
    </lineage>
</organism>
<evidence type="ECO:0000259" key="1">
    <source>
        <dbReference type="PROSITE" id="PS50197"/>
    </source>
</evidence>
<keyword evidence="3" id="KW-1185">Reference proteome</keyword>
<dbReference type="InterPro" id="IPR050865">
    <property type="entry name" value="BEACH_Domain"/>
</dbReference>
<dbReference type="VEuPathDB" id="FungiDB:H310_01434"/>
<dbReference type="InterPro" id="IPR000409">
    <property type="entry name" value="BEACH_dom"/>
</dbReference>
<gene>
    <name evidence="2" type="ORF">DYB32_005451</name>
</gene>
<reference evidence="2 3" key="1">
    <citation type="submission" date="2018-08" db="EMBL/GenBank/DDBJ databases">
        <title>Aphanomyces genome sequencing and annotation.</title>
        <authorList>
            <person name="Minardi D."/>
            <person name="Oidtmann B."/>
            <person name="Van Der Giezen M."/>
            <person name="Studholme D.J."/>
        </authorList>
    </citation>
    <scope>NUCLEOTIDE SEQUENCE [LARGE SCALE GENOMIC DNA]</scope>
    <source>
        <strain evidence="2 3">NJM0002</strain>
    </source>
</reference>
<dbReference type="EMBL" id="QUSY01000038">
    <property type="protein sequence ID" value="RHY34235.1"/>
    <property type="molecule type" value="Genomic_DNA"/>
</dbReference>
<feature type="domain" description="BEACH" evidence="1">
    <location>
        <begin position="1"/>
        <end position="124"/>
    </location>
</feature>
<evidence type="ECO:0000313" key="3">
    <source>
        <dbReference type="Proteomes" id="UP000285060"/>
    </source>
</evidence>
<accession>A0A418B7U2</accession>
<name>A0A418B7U2_9STRA</name>
<dbReference type="SUPFAM" id="SSF81837">
    <property type="entry name" value="BEACH domain"/>
    <property type="match status" value="1"/>
</dbReference>
<evidence type="ECO:0000313" key="2">
    <source>
        <dbReference type="EMBL" id="RHY34235.1"/>
    </source>
</evidence>
<protein>
    <recommendedName>
        <fullName evidence="1">BEACH domain-containing protein</fullName>
    </recommendedName>
</protein>
<dbReference type="PANTHER" id="PTHR13743">
    <property type="entry name" value="BEIGE/BEACH-RELATED"/>
    <property type="match status" value="1"/>
</dbReference>
<dbReference type="PROSITE" id="PS50197">
    <property type="entry name" value="BEACH"/>
    <property type="match status" value="1"/>
</dbReference>
<proteinExistence type="predicted"/>
<comment type="caution">
    <text evidence="2">The sequence shown here is derived from an EMBL/GenBank/DDBJ whole genome shotgun (WGS) entry which is preliminary data.</text>
</comment>
<sequence>MYHWPRSRWEMLPEFYITAECLLSRELGDVALPPWANGSADTFIRLQRQALESDYVSMHLHTWIDLVFGAHQRGPGAVDHLNVFHPVCYPDALNLALLDLNTKKQLVERGTIPLQLFKAPHPRRLTLDEALEARFRTHRPEAVY</sequence>
<dbReference type="InterPro" id="IPR036372">
    <property type="entry name" value="BEACH_dom_sf"/>
</dbReference>
<dbReference type="Proteomes" id="UP000285060">
    <property type="component" value="Unassembled WGS sequence"/>
</dbReference>